<dbReference type="RefSeq" id="WP_097196376.1">
    <property type="nucleotide sequence ID" value="NZ_OBQI01000005.1"/>
</dbReference>
<dbReference type="AlphaFoldDB" id="A0A285VCU0"/>
<reference evidence="4" key="1">
    <citation type="submission" date="2017-08" db="EMBL/GenBank/DDBJ databases">
        <authorList>
            <person name="Varghese N."/>
            <person name="Submissions S."/>
        </authorList>
    </citation>
    <scope>NUCLEOTIDE SEQUENCE [LARGE SCALE GENOMIC DNA]</scope>
    <source>
        <strain evidence="4">DSM 4725</strain>
    </source>
</reference>
<accession>A0A285VCU0</accession>
<evidence type="ECO:0000256" key="1">
    <source>
        <dbReference type="SAM" id="Phobius"/>
    </source>
</evidence>
<feature type="transmembrane region" description="Helical" evidence="1">
    <location>
        <begin position="12"/>
        <end position="35"/>
    </location>
</feature>
<keyword evidence="1" id="KW-0812">Transmembrane</keyword>
<keyword evidence="1" id="KW-1133">Transmembrane helix</keyword>
<proteinExistence type="predicted"/>
<organism evidence="3 4">
    <name type="scientific">Blastococcus aggregatus</name>
    <dbReference type="NCBI Taxonomy" id="38502"/>
    <lineage>
        <taxon>Bacteria</taxon>
        <taxon>Bacillati</taxon>
        <taxon>Actinomycetota</taxon>
        <taxon>Actinomycetes</taxon>
        <taxon>Geodermatophilales</taxon>
        <taxon>Geodermatophilaceae</taxon>
        <taxon>Blastococcus</taxon>
    </lineage>
</organism>
<keyword evidence="1" id="KW-0472">Membrane</keyword>
<sequence length="166" mass="17450">MPETVFGLPTHAILVHATVVLLPLAALVVLVHAFWPEARRRLGVVTPVLAGAALVLVPLSTQSGESLEEAVGENALVETHAELADGMLPWAIGLFVVAVALWLLDRRRAGAPRDDVSRARWVPIVAGVLTVVAVAGTTQQIVRVGHAGAKATWNDVSISSPAGDRE</sequence>
<gene>
    <name evidence="3" type="ORF">SAMN05660748_3647</name>
</gene>
<evidence type="ECO:0000313" key="3">
    <source>
        <dbReference type="EMBL" id="SOC50886.1"/>
    </source>
</evidence>
<feature type="domain" description="DUF2231" evidence="2">
    <location>
        <begin position="7"/>
        <end position="154"/>
    </location>
</feature>
<keyword evidence="4" id="KW-1185">Reference proteome</keyword>
<feature type="transmembrane region" description="Helical" evidence="1">
    <location>
        <begin position="87"/>
        <end position="104"/>
    </location>
</feature>
<protein>
    <recommendedName>
        <fullName evidence="2">DUF2231 domain-containing protein</fullName>
    </recommendedName>
</protein>
<dbReference type="InterPro" id="IPR019251">
    <property type="entry name" value="DUF2231_TM"/>
</dbReference>
<name>A0A285VCU0_9ACTN</name>
<evidence type="ECO:0000313" key="4">
    <source>
        <dbReference type="Proteomes" id="UP000219435"/>
    </source>
</evidence>
<feature type="transmembrane region" description="Helical" evidence="1">
    <location>
        <begin position="42"/>
        <end position="59"/>
    </location>
</feature>
<dbReference type="EMBL" id="OBQI01000005">
    <property type="protein sequence ID" value="SOC50886.1"/>
    <property type="molecule type" value="Genomic_DNA"/>
</dbReference>
<dbReference type="Proteomes" id="UP000219435">
    <property type="component" value="Unassembled WGS sequence"/>
</dbReference>
<dbReference type="OrthoDB" id="4864772at2"/>
<dbReference type="Pfam" id="PF09990">
    <property type="entry name" value="DUF2231"/>
    <property type="match status" value="1"/>
</dbReference>
<evidence type="ECO:0000259" key="2">
    <source>
        <dbReference type="Pfam" id="PF09990"/>
    </source>
</evidence>